<accession>A0A9P6YS23</accession>
<dbReference type="InterPro" id="IPR036397">
    <property type="entry name" value="RNaseH_sf"/>
</dbReference>
<evidence type="ECO:0000313" key="2">
    <source>
        <dbReference type="EMBL" id="KAG1563534.1"/>
    </source>
</evidence>
<evidence type="ECO:0000313" key="3">
    <source>
        <dbReference type="Proteomes" id="UP000740926"/>
    </source>
</evidence>
<dbReference type="GO" id="GO:0003676">
    <property type="term" value="F:nucleic acid binding"/>
    <property type="evidence" value="ECO:0007669"/>
    <property type="project" value="InterPro"/>
</dbReference>
<name>A0A9P6YS23_9FUNG</name>
<dbReference type="Gene3D" id="3.30.420.10">
    <property type="entry name" value="Ribonuclease H-like superfamily/Ribonuclease H"/>
    <property type="match status" value="1"/>
</dbReference>
<organism evidence="2 3">
    <name type="scientific">Rhizopus delemar</name>
    <dbReference type="NCBI Taxonomy" id="936053"/>
    <lineage>
        <taxon>Eukaryota</taxon>
        <taxon>Fungi</taxon>
        <taxon>Fungi incertae sedis</taxon>
        <taxon>Mucoromycota</taxon>
        <taxon>Mucoromycotina</taxon>
        <taxon>Mucoromycetes</taxon>
        <taxon>Mucorales</taxon>
        <taxon>Mucorineae</taxon>
        <taxon>Rhizopodaceae</taxon>
        <taxon>Rhizopus</taxon>
    </lineage>
</organism>
<dbReference type="InterPro" id="IPR047655">
    <property type="entry name" value="Transpos_IS630-like"/>
</dbReference>
<keyword evidence="3" id="KW-1185">Reference proteome</keyword>
<proteinExistence type="predicted"/>
<comment type="caution">
    <text evidence="2">The sequence shown here is derived from an EMBL/GenBank/DDBJ whole genome shotgun (WGS) entry which is preliminary data.</text>
</comment>
<dbReference type="PANTHER" id="PTHR46564:SF1">
    <property type="entry name" value="TRANSPOSASE"/>
    <property type="match status" value="1"/>
</dbReference>
<dbReference type="Pfam" id="PF13358">
    <property type="entry name" value="DDE_3"/>
    <property type="match status" value="1"/>
</dbReference>
<feature type="domain" description="Tc1-like transposase DDE" evidence="1">
    <location>
        <begin position="42"/>
        <end position="200"/>
    </location>
</feature>
<dbReference type="InterPro" id="IPR038717">
    <property type="entry name" value="Tc1-like_DDE_dom"/>
</dbReference>
<gene>
    <name evidence="2" type="ORF">G6F50_011911</name>
</gene>
<dbReference type="EMBL" id="JAANIU010003310">
    <property type="protein sequence ID" value="KAG1563534.1"/>
    <property type="molecule type" value="Genomic_DNA"/>
</dbReference>
<dbReference type="AlphaFoldDB" id="A0A9P6YS23"/>
<protein>
    <recommendedName>
        <fullName evidence="1">Tc1-like transposase DDE domain-containing protein</fullName>
    </recommendedName>
</protein>
<evidence type="ECO:0000259" key="1">
    <source>
        <dbReference type="Pfam" id="PF13358"/>
    </source>
</evidence>
<dbReference type="PANTHER" id="PTHR46564">
    <property type="entry name" value="TRANSPOSASE"/>
    <property type="match status" value="1"/>
</dbReference>
<dbReference type="Proteomes" id="UP000740926">
    <property type="component" value="Unassembled WGS sequence"/>
</dbReference>
<reference evidence="2 3" key="1">
    <citation type="journal article" date="2020" name="Microb. Genom.">
        <title>Genetic diversity of clinical and environmental Mucorales isolates obtained from an investigation of mucormycosis cases among solid organ transplant recipients.</title>
        <authorList>
            <person name="Nguyen M.H."/>
            <person name="Kaul D."/>
            <person name="Muto C."/>
            <person name="Cheng S.J."/>
            <person name="Richter R.A."/>
            <person name="Bruno V.M."/>
            <person name="Liu G."/>
            <person name="Beyhan S."/>
            <person name="Sundermann A.J."/>
            <person name="Mounaud S."/>
            <person name="Pasculle A.W."/>
            <person name="Nierman W.C."/>
            <person name="Driscoll E."/>
            <person name="Cumbie R."/>
            <person name="Clancy C.J."/>
            <person name="Dupont C.L."/>
        </authorList>
    </citation>
    <scope>NUCLEOTIDE SEQUENCE [LARGE SCALE GENOMIC DNA]</scope>
    <source>
        <strain evidence="2 3">GL24</strain>
    </source>
</reference>
<sequence>MQPFAEKTDFHSIERNRPAKIEERYNWVCKWENTDMSFLTNCVFLDESAFDINMKRSRAWSKKGSRAIFTRPTTRANTTSILSAISASDLITVSVKKSRPAKKRKAYGYISSGAVTGHYISLLKMTLDEMDKCPHMKGHHIIMDNAPIHTHENTKKYIEYRRYKCVYLPSYSPELHPIEQFWAVAKSKVKRHRFLQEDTLSKRITKACNSVKQSHFKGFVSHSYQRWDKCRNRQSM</sequence>
<dbReference type="NCBIfam" id="NF033545">
    <property type="entry name" value="transpos_IS630"/>
    <property type="match status" value="1"/>
</dbReference>